<dbReference type="EMBL" id="QUBR01000002">
    <property type="protein sequence ID" value="REK70388.1"/>
    <property type="molecule type" value="Genomic_DNA"/>
</dbReference>
<comment type="caution">
    <text evidence="3">The sequence shown here is derived from an EMBL/GenBank/DDBJ whole genome shotgun (WGS) entry which is preliminary data.</text>
</comment>
<sequence length="293" mass="31728">MRPAGAPTYHSPSMKPSRSKLSYRRVHRARTSSRAKSPGSMTPTSCSTSRVAKAALSRSRSAAVSAWDTRLPVRGLTMLGPFEVARTAAFFSLPPPPHPASTRPAEPSSSVRLSRCAMDPPGINVDGTLLRLVASRAGTPEARTSADVPIPPGAHTGGMTGHPDREKQTYRTVDDYLAAATYDVEARLVEMRRVVAETLPDAEETISHNIPAYRQHGVVIVQLAGHAEHTSLNFFPTAGAFAHFAERLRPYSTSKSAVRFPLDEPLPLDLIADIATFRLAEAAEFAARKQARR</sequence>
<dbReference type="Pfam" id="PF08818">
    <property type="entry name" value="DUF1801"/>
    <property type="match status" value="1"/>
</dbReference>
<feature type="region of interest" description="Disordered" evidence="1">
    <location>
        <begin position="140"/>
        <end position="165"/>
    </location>
</feature>
<feature type="region of interest" description="Disordered" evidence="1">
    <location>
        <begin position="1"/>
        <end position="48"/>
    </location>
</feature>
<feature type="domain" description="YdhG-like" evidence="2">
    <location>
        <begin position="186"/>
        <end position="277"/>
    </location>
</feature>
<evidence type="ECO:0000259" key="2">
    <source>
        <dbReference type="Pfam" id="PF08818"/>
    </source>
</evidence>
<dbReference type="InterPro" id="IPR014922">
    <property type="entry name" value="YdhG-like"/>
</dbReference>
<feature type="compositionally biased region" description="Polar residues" evidence="1">
    <location>
        <begin position="34"/>
        <end position="48"/>
    </location>
</feature>
<gene>
    <name evidence="3" type="ORF">DX116_14695</name>
</gene>
<evidence type="ECO:0000313" key="3">
    <source>
        <dbReference type="EMBL" id="REK70388.1"/>
    </source>
</evidence>
<reference evidence="3 4" key="1">
    <citation type="submission" date="2018-08" db="EMBL/GenBank/DDBJ databases">
        <title>Aeromicrobium sp. M2KJ-4, whole genome shotgun sequence.</title>
        <authorList>
            <person name="Tuo L."/>
        </authorList>
    </citation>
    <scope>NUCLEOTIDE SEQUENCE [LARGE SCALE GENOMIC DNA]</scope>
    <source>
        <strain evidence="3 4">M2KJ-4</strain>
    </source>
</reference>
<organism evidence="3 4">
    <name type="scientific">Aeromicrobium endophyticum</name>
    <dbReference type="NCBI Taxonomy" id="2292704"/>
    <lineage>
        <taxon>Bacteria</taxon>
        <taxon>Bacillati</taxon>
        <taxon>Actinomycetota</taxon>
        <taxon>Actinomycetes</taxon>
        <taxon>Propionibacteriales</taxon>
        <taxon>Nocardioidaceae</taxon>
        <taxon>Aeromicrobium</taxon>
    </lineage>
</organism>
<proteinExistence type="predicted"/>
<feature type="compositionally biased region" description="Basic residues" evidence="1">
    <location>
        <begin position="17"/>
        <end position="33"/>
    </location>
</feature>
<name>A0A371P4A4_9ACTN</name>
<protein>
    <recommendedName>
        <fullName evidence="2">YdhG-like domain-containing protein</fullName>
    </recommendedName>
</protein>
<evidence type="ECO:0000256" key="1">
    <source>
        <dbReference type="SAM" id="MobiDB-lite"/>
    </source>
</evidence>
<dbReference type="AlphaFoldDB" id="A0A371P4A4"/>
<accession>A0A371P4A4</accession>
<keyword evidence="4" id="KW-1185">Reference proteome</keyword>
<evidence type="ECO:0000313" key="4">
    <source>
        <dbReference type="Proteomes" id="UP000265581"/>
    </source>
</evidence>
<dbReference type="SUPFAM" id="SSF159888">
    <property type="entry name" value="YdhG-like"/>
    <property type="match status" value="1"/>
</dbReference>
<dbReference type="Proteomes" id="UP000265581">
    <property type="component" value="Unassembled WGS sequence"/>
</dbReference>
<dbReference type="Gene3D" id="3.90.1150.200">
    <property type="match status" value="1"/>
</dbReference>